<feature type="transmembrane region" description="Helical" evidence="5">
    <location>
        <begin position="258"/>
        <end position="280"/>
    </location>
</feature>
<evidence type="ECO:0000256" key="4">
    <source>
        <dbReference type="SAM" id="MobiDB-lite"/>
    </source>
</evidence>
<feature type="transmembrane region" description="Helical" evidence="5">
    <location>
        <begin position="103"/>
        <end position="123"/>
    </location>
</feature>
<reference evidence="6 7" key="1">
    <citation type="journal article" date="2019" name="Int. J. Syst. Evol. Microbiol.">
        <title>The Global Catalogue of Microorganisms (GCM) 10K type strain sequencing project: providing services to taxonomists for standard genome sequencing and annotation.</title>
        <authorList>
            <consortium name="The Broad Institute Genomics Platform"/>
            <consortium name="The Broad Institute Genome Sequencing Center for Infectious Disease"/>
            <person name="Wu L."/>
            <person name="Ma J."/>
        </authorList>
    </citation>
    <scope>NUCLEOTIDE SEQUENCE [LARGE SCALE GENOMIC DNA]</scope>
    <source>
        <strain evidence="6 7">JCM 16259</strain>
    </source>
</reference>
<accession>A0ABN3MI52</accession>
<name>A0ABN3MI52_9MICO</name>
<feature type="region of interest" description="Disordered" evidence="4">
    <location>
        <begin position="325"/>
        <end position="383"/>
    </location>
</feature>
<feature type="region of interest" description="Disordered" evidence="4">
    <location>
        <begin position="409"/>
        <end position="446"/>
    </location>
</feature>
<dbReference type="RefSeq" id="WP_344257318.1">
    <property type="nucleotide sequence ID" value="NZ_BAAARE010000034.1"/>
</dbReference>
<evidence type="ECO:0000256" key="1">
    <source>
        <dbReference type="ARBA" id="ARBA00022692"/>
    </source>
</evidence>
<feature type="transmembrane region" description="Helical" evidence="5">
    <location>
        <begin position="75"/>
        <end position="97"/>
    </location>
</feature>
<keyword evidence="3 5" id="KW-0472">Membrane</keyword>
<evidence type="ECO:0000256" key="2">
    <source>
        <dbReference type="ARBA" id="ARBA00022989"/>
    </source>
</evidence>
<evidence type="ECO:0008006" key="8">
    <source>
        <dbReference type="Google" id="ProtNLM"/>
    </source>
</evidence>
<dbReference type="EMBL" id="BAAARE010000034">
    <property type="protein sequence ID" value="GAA2501608.1"/>
    <property type="molecule type" value="Genomic_DNA"/>
</dbReference>
<feature type="transmembrane region" description="Helical" evidence="5">
    <location>
        <begin position="192"/>
        <end position="212"/>
    </location>
</feature>
<feature type="transmembrane region" description="Helical" evidence="5">
    <location>
        <begin position="167"/>
        <end position="186"/>
    </location>
</feature>
<feature type="compositionally biased region" description="Gly residues" evidence="4">
    <location>
        <begin position="362"/>
        <end position="382"/>
    </location>
</feature>
<keyword evidence="1 5" id="KW-0812">Transmembrane</keyword>
<evidence type="ECO:0000313" key="7">
    <source>
        <dbReference type="Proteomes" id="UP001500730"/>
    </source>
</evidence>
<gene>
    <name evidence="6" type="ORF">GCM10009858_44750</name>
</gene>
<evidence type="ECO:0000256" key="3">
    <source>
        <dbReference type="ARBA" id="ARBA00023136"/>
    </source>
</evidence>
<dbReference type="Proteomes" id="UP001500730">
    <property type="component" value="Unassembled WGS sequence"/>
</dbReference>
<dbReference type="InterPro" id="IPR007688">
    <property type="entry name" value="Conjugal_tfr_TrbL/VirB6"/>
</dbReference>
<comment type="caution">
    <text evidence="6">The sequence shown here is derived from an EMBL/GenBank/DDBJ whole genome shotgun (WGS) entry which is preliminary data.</text>
</comment>
<organism evidence="6 7">
    <name type="scientific">Terrabacter carboxydivorans</name>
    <dbReference type="NCBI Taxonomy" id="619730"/>
    <lineage>
        <taxon>Bacteria</taxon>
        <taxon>Bacillati</taxon>
        <taxon>Actinomycetota</taxon>
        <taxon>Actinomycetes</taxon>
        <taxon>Micrococcales</taxon>
        <taxon>Intrasporangiaceae</taxon>
        <taxon>Terrabacter</taxon>
    </lineage>
</organism>
<keyword evidence="2 5" id="KW-1133">Transmembrane helix</keyword>
<sequence length="446" mass="43903">MSCDGIMATNPMCLVAQAATGTAGAASTVVDGAFSNIAGYFGQAAQNATTWLWQQIGEATTLDLQSPALAREMTITGAIAATLCLGLFVIQVTTAALRGHPVGLGRALSGLLISFVGSALALATTRVLLGAVDALSDGVVRFTMDTQMDALGSKLSFVGLAQMQNPAVVILLALVIIVAAVVVWAAMMIRKLMLIVAAVLAPLAFAGATADFTRAWVRRWIELVVAMIVSKLLLVIILSIGVAVLNGAGQSDSGAGQAVTQLAGGSLILLLGGLAPWVAIRMFHFAGDTLHSAHATARQASVGAQTLVSAPQKVTALQAQGRALASVGSSGSGRGSKSGSGMPPPPPRPGASGPAGPPSPGPGAGLPGGSMGPAGAASGGGAAAAASVAAPAAALAGVALGGKSLITKAGNIAANPPGQPVGTAPASSSPIQESPMKHPPTYSSRS</sequence>
<keyword evidence="7" id="KW-1185">Reference proteome</keyword>
<evidence type="ECO:0000313" key="6">
    <source>
        <dbReference type="EMBL" id="GAA2501608.1"/>
    </source>
</evidence>
<evidence type="ECO:0000256" key="5">
    <source>
        <dbReference type="SAM" id="Phobius"/>
    </source>
</evidence>
<feature type="transmembrane region" description="Helical" evidence="5">
    <location>
        <begin position="224"/>
        <end position="246"/>
    </location>
</feature>
<proteinExistence type="predicted"/>
<protein>
    <recommendedName>
        <fullName evidence="8">TrbL/VirB6 plasmid conjugal transfer protein</fullName>
    </recommendedName>
</protein>
<feature type="compositionally biased region" description="Pro residues" evidence="4">
    <location>
        <begin position="342"/>
        <end position="361"/>
    </location>
</feature>
<dbReference type="Pfam" id="PF04610">
    <property type="entry name" value="TrbL"/>
    <property type="match status" value="1"/>
</dbReference>